<organism evidence="3 4">
    <name type="scientific">Ricinus communis</name>
    <name type="common">Castor bean</name>
    <dbReference type="NCBI Taxonomy" id="3988"/>
    <lineage>
        <taxon>Eukaryota</taxon>
        <taxon>Viridiplantae</taxon>
        <taxon>Streptophyta</taxon>
        <taxon>Embryophyta</taxon>
        <taxon>Tracheophyta</taxon>
        <taxon>Spermatophyta</taxon>
        <taxon>Magnoliopsida</taxon>
        <taxon>eudicotyledons</taxon>
        <taxon>Gunneridae</taxon>
        <taxon>Pentapetalae</taxon>
        <taxon>rosids</taxon>
        <taxon>fabids</taxon>
        <taxon>Malpighiales</taxon>
        <taxon>Euphorbiaceae</taxon>
        <taxon>Acalyphoideae</taxon>
        <taxon>Acalypheae</taxon>
        <taxon>Ricinus</taxon>
    </lineage>
</organism>
<dbReference type="Gene3D" id="3.40.50.2000">
    <property type="entry name" value="Glycogen Phosphorylase B"/>
    <property type="match status" value="1"/>
</dbReference>
<dbReference type="AlphaFoldDB" id="B9STM1"/>
<reference evidence="4" key="1">
    <citation type="journal article" date="2010" name="Nat. Biotechnol.">
        <title>Draft genome sequence of the oilseed species Ricinus communis.</title>
        <authorList>
            <person name="Chan A.P."/>
            <person name="Crabtree J."/>
            <person name="Zhao Q."/>
            <person name="Lorenzi H."/>
            <person name="Orvis J."/>
            <person name="Puiu D."/>
            <person name="Melake-Berhan A."/>
            <person name="Jones K.M."/>
            <person name="Redman J."/>
            <person name="Chen G."/>
            <person name="Cahoon E.B."/>
            <person name="Gedil M."/>
            <person name="Stanke M."/>
            <person name="Haas B.J."/>
            <person name="Wortman J.R."/>
            <person name="Fraser-Liggett C.M."/>
            <person name="Ravel J."/>
            <person name="Rabinowicz P.D."/>
        </authorList>
    </citation>
    <scope>NUCLEOTIDE SEQUENCE [LARGE SCALE GENOMIC DNA]</scope>
    <source>
        <strain evidence="4">cv. Hale</strain>
    </source>
</reference>
<protein>
    <submittedName>
        <fullName evidence="3">Uncharacterized protein</fullName>
    </submittedName>
</protein>
<evidence type="ECO:0000313" key="3">
    <source>
        <dbReference type="EMBL" id="EEF33057.1"/>
    </source>
</evidence>
<accession>B9STM1</accession>
<dbReference type="PANTHER" id="PTHR48047">
    <property type="entry name" value="GLYCOSYLTRANSFERASE"/>
    <property type="match status" value="1"/>
</dbReference>
<evidence type="ECO:0000256" key="2">
    <source>
        <dbReference type="ARBA" id="ARBA00022676"/>
    </source>
</evidence>
<keyword evidence="2" id="KW-0328">Glycosyltransferase</keyword>
<evidence type="ECO:0000256" key="1">
    <source>
        <dbReference type="ARBA" id="ARBA00009995"/>
    </source>
</evidence>
<dbReference type="EMBL" id="EQ974132">
    <property type="protein sequence ID" value="EEF33057.1"/>
    <property type="molecule type" value="Genomic_DNA"/>
</dbReference>
<dbReference type="GO" id="GO:0016757">
    <property type="term" value="F:glycosyltransferase activity"/>
    <property type="evidence" value="ECO:0007669"/>
    <property type="project" value="UniProtKB-KW"/>
</dbReference>
<dbReference type="PANTHER" id="PTHR48047:SF135">
    <property type="entry name" value="GLYCOSYLTRANSFERASE"/>
    <property type="match status" value="1"/>
</dbReference>
<dbReference type="eggNOG" id="KOG1192">
    <property type="taxonomic scope" value="Eukaryota"/>
</dbReference>
<dbReference type="Proteomes" id="UP000008311">
    <property type="component" value="Unassembled WGS sequence"/>
</dbReference>
<dbReference type="InParanoid" id="B9STM1"/>
<gene>
    <name evidence="3" type="ORF">RCOM_1016890</name>
</gene>
<proteinExistence type="inferred from homology"/>
<dbReference type="SUPFAM" id="SSF53756">
    <property type="entry name" value="UDP-Glycosyltransferase/glycogen phosphorylase"/>
    <property type="match status" value="1"/>
</dbReference>
<keyword evidence="4" id="KW-1185">Reference proteome</keyword>
<sequence length="65" mass="7023">MGTSMSAGVPVLAWSVSAEQFYYEKLITKVLRIGVVVGAQKWLRLVGDGVKKEAIKKAVTQVMVG</sequence>
<name>B9STM1_RICCO</name>
<evidence type="ECO:0000313" key="4">
    <source>
        <dbReference type="Proteomes" id="UP000008311"/>
    </source>
</evidence>
<comment type="similarity">
    <text evidence="1">Belongs to the UDP-glycosyltransferase family.</text>
</comment>
<keyword evidence="2" id="KW-0808">Transferase</keyword>